<organism evidence="4">
    <name type="scientific">Babesia bovis</name>
    <dbReference type="NCBI Taxonomy" id="5865"/>
    <lineage>
        <taxon>Eukaryota</taxon>
        <taxon>Sar</taxon>
        <taxon>Alveolata</taxon>
        <taxon>Apicomplexa</taxon>
        <taxon>Aconoidasida</taxon>
        <taxon>Piroplasmida</taxon>
        <taxon>Babesiidae</taxon>
        <taxon>Babesia</taxon>
    </lineage>
</organism>
<proteinExistence type="predicted"/>
<feature type="chain" id="PRO_5010152004" evidence="2">
    <location>
        <begin position="23"/>
        <end position="335"/>
    </location>
</feature>
<keyword evidence="4" id="KW-0477">Merozoite</keyword>
<sequence>MIGKIFLLTACCCASLLSVSASEESQDTLSTTLHDEMKQVANYIKFLTKQENREYLEGKFKEVNLPSDCSPDALNAFVYILDFFRDKVPFKTSLFDDDLLRNLDLQELDQIFNSLRLRVPLIKTKLSAFNAFLNDNPPHMLANEKGKMTKYYKEHICKEDGEVKDYKTMVKFCNDFLDSKSPFMRIYKDLNEYDELVKKKPAQESPPAPSPPQRPAETQQTEDSAAPSTPSAPSPPQRPAETQPSQDSTAPGTPAAPSPPQRPAETQPSQDSTAPGTPAAPSPQGPTAESPSQADHPTKPTETPAGNLTGPSKSASFTFGGLTVATLCYFVLSAF</sequence>
<feature type="region of interest" description="Disordered" evidence="1">
    <location>
        <begin position="199"/>
        <end position="318"/>
    </location>
</feature>
<accession>T2HFZ9</accession>
<dbReference type="EMBL" id="AB787602">
    <property type="protein sequence ID" value="BAN78752.1"/>
    <property type="molecule type" value="Genomic_DNA"/>
</dbReference>
<gene>
    <name evidence="4" type="primary">MSA-2a1</name>
</gene>
<feature type="compositionally biased region" description="Polar residues" evidence="1">
    <location>
        <begin position="289"/>
        <end position="317"/>
    </location>
</feature>
<dbReference type="EMBL" id="AB787600">
    <property type="protein sequence ID" value="BAN78750.1"/>
    <property type="molecule type" value="Genomic_DNA"/>
</dbReference>
<name>T2HFZ9_BABBO</name>
<dbReference type="AlphaFoldDB" id="T2HFZ9"/>
<protein>
    <submittedName>
        <fullName evidence="4">Merozoite surface antigen-2a1</fullName>
    </submittedName>
</protein>
<keyword evidence="2" id="KW-0732">Signal</keyword>
<evidence type="ECO:0000256" key="1">
    <source>
        <dbReference type="SAM" id="MobiDB-lite"/>
    </source>
</evidence>
<feature type="compositionally biased region" description="Pro residues" evidence="1">
    <location>
        <begin position="204"/>
        <end position="214"/>
    </location>
</feature>
<evidence type="ECO:0000256" key="2">
    <source>
        <dbReference type="SAM" id="SignalP"/>
    </source>
</evidence>
<feature type="signal peptide" evidence="2">
    <location>
        <begin position="1"/>
        <end position="22"/>
    </location>
</feature>
<evidence type="ECO:0000313" key="4">
    <source>
        <dbReference type="EMBL" id="BAN78752.1"/>
    </source>
</evidence>
<evidence type="ECO:0000313" key="3">
    <source>
        <dbReference type="EMBL" id="BAN78750.1"/>
    </source>
</evidence>
<reference evidence="4" key="1">
    <citation type="journal article" date="2013" name="Infect. Genet. Evol.">
        <title>Genetic diversity of merozoite surface antigens in Babesia bovis detected from Sri Lankan cattle.</title>
        <authorList>
            <person name="Sivakumar T."/>
            <person name="Okubo K."/>
            <person name="Igarashi I."/>
            <person name="Silva W.K.D."/>
            <person name="Kothalawala H."/>
            <person name="Silva S.S.P."/>
            <person name="Vimalakumar S.C."/>
            <person name="Meewewa A.S."/>
            <person name="Yokoyama N."/>
        </authorList>
    </citation>
    <scope>NUCLEOTIDE SEQUENCE</scope>
    <source>
        <strain evidence="3">P31</strain>
        <strain evidence="4">P61</strain>
        <tissue evidence="4">Blood</tissue>
    </source>
</reference>